<name>A0A329MSI0_9BACL</name>
<dbReference type="InterPro" id="IPR029063">
    <property type="entry name" value="SAM-dependent_MTases_sf"/>
</dbReference>
<accession>A0A329MSI0</accession>
<evidence type="ECO:0008006" key="6">
    <source>
        <dbReference type="Google" id="ProtNLM"/>
    </source>
</evidence>
<dbReference type="RefSeq" id="WP_113029040.1">
    <property type="nucleotide sequence ID" value="NZ_QMFB01000001.1"/>
</dbReference>
<comment type="caution">
    <text evidence="4">The sequence shown here is derived from an EMBL/GenBank/DDBJ whole genome shotgun (WGS) entry which is preliminary data.</text>
</comment>
<dbReference type="AlphaFoldDB" id="A0A329MSI0"/>
<evidence type="ECO:0000256" key="2">
    <source>
        <dbReference type="ARBA" id="ARBA00022691"/>
    </source>
</evidence>
<protein>
    <recommendedName>
        <fullName evidence="6">SAM-dependent methyltransferase</fullName>
    </recommendedName>
</protein>
<dbReference type="GO" id="GO:0030410">
    <property type="term" value="F:nicotianamine synthase activity"/>
    <property type="evidence" value="ECO:0007669"/>
    <property type="project" value="InterPro"/>
</dbReference>
<feature type="coiled-coil region" evidence="3">
    <location>
        <begin position="4"/>
        <end position="31"/>
    </location>
</feature>
<keyword evidence="3" id="KW-0175">Coiled coil</keyword>
<evidence type="ECO:0000256" key="3">
    <source>
        <dbReference type="SAM" id="Coils"/>
    </source>
</evidence>
<dbReference type="GO" id="GO:0030418">
    <property type="term" value="P:nicotianamine biosynthetic process"/>
    <property type="evidence" value="ECO:0007669"/>
    <property type="project" value="InterPro"/>
</dbReference>
<reference evidence="4 5" key="1">
    <citation type="journal article" date="2009" name="Int. J. Syst. Evol. Microbiol.">
        <title>Paenibacillus contaminans sp. nov., isolated from a contaminated laboratory plate.</title>
        <authorList>
            <person name="Chou J.H."/>
            <person name="Lee J.H."/>
            <person name="Lin M.C."/>
            <person name="Chang P.S."/>
            <person name="Arun A.B."/>
            <person name="Young C.C."/>
            <person name="Chen W.M."/>
        </authorList>
    </citation>
    <scope>NUCLEOTIDE SEQUENCE [LARGE SCALE GENOMIC DNA]</scope>
    <source>
        <strain evidence="4 5">CKOBP-6</strain>
    </source>
</reference>
<evidence type="ECO:0000256" key="1">
    <source>
        <dbReference type="ARBA" id="ARBA00022679"/>
    </source>
</evidence>
<evidence type="ECO:0000313" key="5">
    <source>
        <dbReference type="Proteomes" id="UP000250369"/>
    </source>
</evidence>
<dbReference type="PANTHER" id="PTHR32266:SF12">
    <property type="entry name" value="NICOTIANAMINE SYNTHASE 3"/>
    <property type="match status" value="1"/>
</dbReference>
<dbReference type="OrthoDB" id="1956540at2"/>
<dbReference type="EMBL" id="QMFB01000001">
    <property type="protein sequence ID" value="RAV22931.1"/>
    <property type="molecule type" value="Genomic_DNA"/>
</dbReference>
<dbReference type="InterPro" id="IPR004298">
    <property type="entry name" value="Nicotian_synth"/>
</dbReference>
<gene>
    <name evidence="4" type="ORF">DQG23_01640</name>
</gene>
<evidence type="ECO:0000313" key="4">
    <source>
        <dbReference type="EMBL" id="RAV22931.1"/>
    </source>
</evidence>
<keyword evidence="5" id="KW-1185">Reference proteome</keyword>
<keyword evidence="2" id="KW-0949">S-adenosyl-L-methionine</keyword>
<sequence>MESQRELLNGLNALRDDIDRLTRAAVSASEALDLLGARLDRLCEYIVCEENAKLWNRWGDREGIGNAAERLRESAAKALCFVEKSRSLRTYTSGMDINPYVSLLSASVKEECGYTHINRDSKVLFVGAGAFPLSALTIALETSALLFCLDIDEEAVYHGRNLIRYFGLEGNVTYLDNGMNDDELIGQMTHVFIASLVPSKLDVLNNLAAIVPSECKVIVRYGNGLKSLFNYPFDTNLLKDWRTTPYCRDKCIYDTVILEPIKIPARNVL</sequence>
<keyword evidence="1" id="KW-0808">Transferase</keyword>
<proteinExistence type="predicted"/>
<dbReference type="PANTHER" id="PTHR32266">
    <property type="entry name" value="NICOTIANAMINE SYNTHASE 3"/>
    <property type="match status" value="1"/>
</dbReference>
<organism evidence="4 5">
    <name type="scientific">Paenibacillus contaminans</name>
    <dbReference type="NCBI Taxonomy" id="450362"/>
    <lineage>
        <taxon>Bacteria</taxon>
        <taxon>Bacillati</taxon>
        <taxon>Bacillota</taxon>
        <taxon>Bacilli</taxon>
        <taxon>Bacillales</taxon>
        <taxon>Paenibacillaceae</taxon>
        <taxon>Paenibacillus</taxon>
    </lineage>
</organism>
<dbReference type="Gene3D" id="3.40.50.150">
    <property type="entry name" value="Vaccinia Virus protein VP39"/>
    <property type="match status" value="1"/>
</dbReference>
<dbReference type="Pfam" id="PF03059">
    <property type="entry name" value="NAS"/>
    <property type="match status" value="1"/>
</dbReference>
<dbReference type="Proteomes" id="UP000250369">
    <property type="component" value="Unassembled WGS sequence"/>
</dbReference>